<comment type="caution">
    <text evidence="1">The sequence shown here is derived from an EMBL/GenBank/DDBJ whole genome shotgun (WGS) entry which is preliminary data.</text>
</comment>
<keyword evidence="2" id="KW-1185">Reference proteome</keyword>
<sequence>MQTVINTLTIIPILFISLFTVDYNTTSIAAQGGRPTFTVIKQDVPKACPLGGLHLIEGIVRSANPDEYVDIYIYLQNYNGSWTKQVFKRKGGGVVKLDLSSCDYTGNYYALADYAYNSGKKMPSVEQVKAKHEEKGKNPKFRVTEKYPFKECEGDAIGTYFKQGEVFTPKGQKVEVTMYLQKADGSWRKKHYKKVGSGFIPLEIKGCDLNGVYKSRIVYAN</sequence>
<reference evidence="1 2" key="1">
    <citation type="submission" date="2020-04" db="EMBL/GenBank/DDBJ databases">
        <title>Flammeovirga sp. SR4, a novel species isolated from seawater.</title>
        <authorList>
            <person name="Wang X."/>
        </authorList>
    </citation>
    <scope>NUCLEOTIDE SEQUENCE [LARGE SCALE GENOMIC DNA]</scope>
    <source>
        <strain evidence="1 2">SR4</strain>
    </source>
</reference>
<evidence type="ECO:0000313" key="1">
    <source>
        <dbReference type="EMBL" id="NLR92869.1"/>
    </source>
</evidence>
<dbReference type="Proteomes" id="UP000585050">
    <property type="component" value="Unassembled WGS sequence"/>
</dbReference>
<gene>
    <name evidence="1" type="ORF">HGP29_16775</name>
</gene>
<proteinExistence type="predicted"/>
<evidence type="ECO:0000313" key="2">
    <source>
        <dbReference type="Proteomes" id="UP000585050"/>
    </source>
</evidence>
<dbReference type="RefSeq" id="WP_168883586.1">
    <property type="nucleotide sequence ID" value="NZ_JABAIL010000005.1"/>
</dbReference>
<protein>
    <submittedName>
        <fullName evidence="1">Uncharacterized protein</fullName>
    </submittedName>
</protein>
<accession>A0A7X8XX46</accession>
<name>A0A7X8XX46_9BACT</name>
<organism evidence="1 2">
    <name type="scientific">Flammeovirga agarivorans</name>
    <dbReference type="NCBI Taxonomy" id="2726742"/>
    <lineage>
        <taxon>Bacteria</taxon>
        <taxon>Pseudomonadati</taxon>
        <taxon>Bacteroidota</taxon>
        <taxon>Cytophagia</taxon>
        <taxon>Cytophagales</taxon>
        <taxon>Flammeovirgaceae</taxon>
        <taxon>Flammeovirga</taxon>
    </lineage>
</organism>
<dbReference type="EMBL" id="JABAIL010000005">
    <property type="protein sequence ID" value="NLR92869.1"/>
    <property type="molecule type" value="Genomic_DNA"/>
</dbReference>
<dbReference type="AlphaFoldDB" id="A0A7X8XX46"/>